<dbReference type="OrthoDB" id="5418040at2"/>
<evidence type="ECO:0000313" key="3">
    <source>
        <dbReference type="Proteomes" id="UP000427906"/>
    </source>
</evidence>
<name>A0A5K7YEF2_9BACT</name>
<dbReference type="InterPro" id="IPR030925">
    <property type="entry name" value="T2SS_GspN_Lepto"/>
</dbReference>
<organism evidence="2 3">
    <name type="scientific">Desulfosarcina alkanivorans</name>
    <dbReference type="NCBI Taxonomy" id="571177"/>
    <lineage>
        <taxon>Bacteria</taxon>
        <taxon>Pseudomonadati</taxon>
        <taxon>Thermodesulfobacteriota</taxon>
        <taxon>Desulfobacteria</taxon>
        <taxon>Desulfobacterales</taxon>
        <taxon>Desulfosarcinaceae</taxon>
        <taxon>Desulfosarcina</taxon>
    </lineage>
</organism>
<evidence type="ECO:0000313" key="2">
    <source>
        <dbReference type="EMBL" id="BBO67448.1"/>
    </source>
</evidence>
<dbReference type="NCBIfam" id="TIGR04411">
    <property type="entry name" value="T2SS_GspN_Lepto"/>
    <property type="match status" value="1"/>
</dbReference>
<keyword evidence="1" id="KW-0812">Transmembrane</keyword>
<sequence length="289" mass="31274">MVSVKTIFAYLFYLLAAVALFLYLLFPDQAVKAYMNARLAAIDPMLGMTAQSIRPTLPPGLKMSGVDLNRDSARLVRITDARMTPDLLTLFKDKIQSRFQANLADGTLQGRASMTGAGPTERLQIEADLSRIRIEQIDAVNINDRFSLSGILDGRVAHTGGRSPAGATSGLLTVSGLRIALKTAFFGINELVMDGTDLDFSSNGRSLRIKALTFNGPMVEGKITGTIALRHPLGQSRLNLSGNAKPRPELVARLQETLPEGIVNSRTLGSRGMNFRVSGSINKPDVSMR</sequence>
<evidence type="ECO:0000256" key="1">
    <source>
        <dbReference type="SAM" id="Phobius"/>
    </source>
</evidence>
<gene>
    <name evidence="2" type="ORF">DSCA_13780</name>
</gene>
<dbReference type="AlphaFoldDB" id="A0A5K7YEF2"/>
<keyword evidence="1" id="KW-1133">Transmembrane helix</keyword>
<dbReference type="RefSeq" id="WP_155315707.1">
    <property type="nucleotide sequence ID" value="NZ_AP021874.1"/>
</dbReference>
<keyword evidence="1" id="KW-0472">Membrane</keyword>
<protein>
    <recommendedName>
        <fullName evidence="4">Type II secretion system protein GspN</fullName>
    </recommendedName>
</protein>
<feature type="transmembrane region" description="Helical" evidence="1">
    <location>
        <begin position="7"/>
        <end position="26"/>
    </location>
</feature>
<dbReference type="EMBL" id="AP021874">
    <property type="protein sequence ID" value="BBO67448.1"/>
    <property type="molecule type" value="Genomic_DNA"/>
</dbReference>
<dbReference type="KEGG" id="dalk:DSCA_13780"/>
<evidence type="ECO:0008006" key="4">
    <source>
        <dbReference type="Google" id="ProtNLM"/>
    </source>
</evidence>
<accession>A0A5K7YEF2</accession>
<keyword evidence="3" id="KW-1185">Reference proteome</keyword>
<proteinExistence type="predicted"/>
<dbReference type="Proteomes" id="UP000427906">
    <property type="component" value="Chromosome"/>
</dbReference>
<reference evidence="2 3" key="1">
    <citation type="submission" date="2019-11" db="EMBL/GenBank/DDBJ databases">
        <title>Comparative genomics of hydrocarbon-degrading Desulfosarcina strains.</title>
        <authorList>
            <person name="Watanabe M."/>
            <person name="Kojima H."/>
            <person name="Fukui M."/>
        </authorList>
    </citation>
    <scope>NUCLEOTIDE SEQUENCE [LARGE SCALE GENOMIC DNA]</scope>
    <source>
        <strain evidence="2 3">PL12</strain>
    </source>
</reference>